<reference evidence="2 3" key="1">
    <citation type="journal article" date="2022" name="Syst. Appl. Microbiol.">
        <title>Natronocalculus amylovorans gen. nov., sp. nov., and Natranaeroarchaeum aerophilus sp. nov., dominant culturable amylolytic natronoarchaea from hypersaline soda lakes in southwestern Siberia.</title>
        <authorList>
            <person name="Sorokin D.Y."/>
            <person name="Elcheninov A.G."/>
            <person name="Khizhniak T.V."/>
            <person name="Koenen M."/>
            <person name="Bale N.J."/>
            <person name="Damste J.S.S."/>
            <person name="Kublanov I.V."/>
        </authorList>
    </citation>
    <scope>NUCLEOTIDE SEQUENCE [LARGE SCALE GENOMIC DNA]</scope>
    <source>
        <strain evidence="2 3">AArc-St1-1</strain>
    </source>
</reference>
<organism evidence="2 3">
    <name type="scientific">Natranaeroarchaeum aerophilus</name>
    <dbReference type="NCBI Taxonomy" id="2917711"/>
    <lineage>
        <taxon>Archaea</taxon>
        <taxon>Methanobacteriati</taxon>
        <taxon>Methanobacteriota</taxon>
        <taxon>Stenosarchaea group</taxon>
        <taxon>Halobacteria</taxon>
        <taxon>Halobacteriales</taxon>
        <taxon>Natronoarchaeaceae</taxon>
        <taxon>Natranaeroarchaeum</taxon>
    </lineage>
</organism>
<dbReference type="AlphaFoldDB" id="A0AAE3K4B0"/>
<dbReference type="InterPro" id="IPR058742">
    <property type="entry name" value="DUF7989"/>
</dbReference>
<comment type="caution">
    <text evidence="2">The sequence shown here is derived from an EMBL/GenBank/DDBJ whole genome shotgun (WGS) entry which is preliminary data.</text>
</comment>
<dbReference type="RefSeq" id="WP_250595324.1">
    <property type="nucleotide sequence ID" value="NZ_JAKRVY010000002.1"/>
</dbReference>
<feature type="compositionally biased region" description="Basic and acidic residues" evidence="1">
    <location>
        <begin position="1"/>
        <end position="13"/>
    </location>
</feature>
<feature type="region of interest" description="Disordered" evidence="1">
    <location>
        <begin position="1"/>
        <end position="80"/>
    </location>
</feature>
<keyword evidence="3" id="KW-1185">Reference proteome</keyword>
<sequence>MTENMRDVDHTHPFGDTSAARSFERGPTVVTDGGQDEQHDERMADVDHVPPQGEGAAPAFERGGNRQSDVAANDEDVYNE</sequence>
<dbReference type="Pfam" id="PF25951">
    <property type="entry name" value="DUF7989"/>
    <property type="match status" value="1"/>
</dbReference>
<evidence type="ECO:0000313" key="3">
    <source>
        <dbReference type="Proteomes" id="UP001202674"/>
    </source>
</evidence>
<proteinExistence type="predicted"/>
<name>A0AAE3K4B0_9EURY</name>
<dbReference type="Proteomes" id="UP001202674">
    <property type="component" value="Unassembled WGS sequence"/>
</dbReference>
<evidence type="ECO:0000256" key="1">
    <source>
        <dbReference type="SAM" id="MobiDB-lite"/>
    </source>
</evidence>
<protein>
    <submittedName>
        <fullName evidence="2">Uncharacterized protein</fullName>
    </submittedName>
</protein>
<feature type="compositionally biased region" description="Basic and acidic residues" evidence="1">
    <location>
        <begin position="36"/>
        <end position="48"/>
    </location>
</feature>
<gene>
    <name evidence="2" type="ORF">AArcSt11_05560</name>
</gene>
<accession>A0AAE3K4B0</accession>
<evidence type="ECO:0000313" key="2">
    <source>
        <dbReference type="EMBL" id="MCL9813118.1"/>
    </source>
</evidence>
<dbReference type="EMBL" id="JAKRVY010000002">
    <property type="protein sequence ID" value="MCL9813118.1"/>
    <property type="molecule type" value="Genomic_DNA"/>
</dbReference>